<keyword evidence="3 7" id="KW-0812">Transmembrane</keyword>
<feature type="transmembrane region" description="Helical" evidence="7">
    <location>
        <begin position="486"/>
        <end position="507"/>
    </location>
</feature>
<dbReference type="Proteomes" id="UP001304895">
    <property type="component" value="Unassembled WGS sequence"/>
</dbReference>
<dbReference type="Pfam" id="PF07690">
    <property type="entry name" value="MFS_1"/>
    <property type="match status" value="1"/>
</dbReference>
<dbReference type="GO" id="GO:0022857">
    <property type="term" value="F:transmembrane transporter activity"/>
    <property type="evidence" value="ECO:0007669"/>
    <property type="project" value="InterPro"/>
</dbReference>
<dbReference type="GO" id="GO:0005886">
    <property type="term" value="C:plasma membrane"/>
    <property type="evidence" value="ECO:0007669"/>
    <property type="project" value="TreeGrafter"/>
</dbReference>
<feature type="transmembrane region" description="Helical" evidence="7">
    <location>
        <begin position="289"/>
        <end position="308"/>
    </location>
</feature>
<name>A0AAN6ZFZ8_9PEZI</name>
<evidence type="ECO:0000256" key="7">
    <source>
        <dbReference type="SAM" id="Phobius"/>
    </source>
</evidence>
<feature type="transmembrane region" description="Helical" evidence="7">
    <location>
        <begin position="183"/>
        <end position="208"/>
    </location>
</feature>
<dbReference type="PANTHER" id="PTHR23501">
    <property type="entry name" value="MAJOR FACILITATOR SUPERFAMILY"/>
    <property type="match status" value="1"/>
</dbReference>
<feature type="domain" description="Major facilitator superfamily (MFS) profile" evidence="8">
    <location>
        <begin position="93"/>
        <end position="592"/>
    </location>
</feature>
<evidence type="ECO:0000259" key="8">
    <source>
        <dbReference type="PROSITE" id="PS50850"/>
    </source>
</evidence>
<feature type="transmembrane region" description="Helical" evidence="7">
    <location>
        <begin position="128"/>
        <end position="146"/>
    </location>
</feature>
<evidence type="ECO:0000256" key="2">
    <source>
        <dbReference type="ARBA" id="ARBA00022448"/>
    </source>
</evidence>
<dbReference type="Gene3D" id="1.20.1250.20">
    <property type="entry name" value="MFS general substrate transporter like domains"/>
    <property type="match status" value="1"/>
</dbReference>
<protein>
    <submittedName>
        <fullName evidence="9">MFS general substrate transporter</fullName>
    </submittedName>
</protein>
<dbReference type="Gene3D" id="1.20.1720.10">
    <property type="entry name" value="Multidrug resistance protein D"/>
    <property type="match status" value="1"/>
</dbReference>
<keyword evidence="4 7" id="KW-1133">Transmembrane helix</keyword>
<dbReference type="InterPro" id="IPR036259">
    <property type="entry name" value="MFS_trans_sf"/>
</dbReference>
<feature type="transmembrane region" description="Helical" evidence="7">
    <location>
        <begin position="397"/>
        <end position="414"/>
    </location>
</feature>
<feature type="transmembrane region" description="Helical" evidence="7">
    <location>
        <begin position="314"/>
        <end position="336"/>
    </location>
</feature>
<evidence type="ECO:0000256" key="1">
    <source>
        <dbReference type="ARBA" id="ARBA00004141"/>
    </source>
</evidence>
<evidence type="ECO:0000313" key="10">
    <source>
        <dbReference type="Proteomes" id="UP001304895"/>
    </source>
</evidence>
<feature type="transmembrane region" description="Helical" evidence="7">
    <location>
        <begin position="419"/>
        <end position="439"/>
    </location>
</feature>
<sequence>MALPTTPGAVASSQTTLAGVERPNTGETPAFGRSPPELAKNDAYLSGGSTRAASVSGALDEKKDAGTGSGSIREEPLDSDGMEYPQGWTLGMVIVALVLSIFLVSLDMTIVATAIPRITDEFGNLYDVAWYGSAFFMTIGGFQSTWGKIFKYFPLKISFLIAIFIFEVGSLICGVAPSSTALIVGRAIAGVGAAGIGSGAFTIIAFAAEPKKRPLFTGIVGTAYGIAAVVGPLIGGALSDHATWRWCFYINLPIGGFSAAIIFFFFTTPRGVKPAEAPLKEKLLQMDPVGTALVMGGVVSYILALQYGGQTLAWSHPTVIGLLVGFVVICIAFGVWEFYNGERSMVVPRLFRNRDVWVGSIFTFFFSGSYFIIIYYLPIYFQSVANVSPTQSGVRNLPLILAVTVATIVSGATMSMTGIAAPIAVASGAIATVAAGLLYTLDIDTGTGKWIGYQILGGVAWGASFQVPIVIGQATASPEDMSSTTAIILFFQTVGGAFSVSAAQSAFVNQMVHKLATSAPDVDPRVLLATGATQIRAVFAPEQIPGILAAYMAGIKTALAIATAAVGTSFAISLLSRFRRLNTAALKNAGAV</sequence>
<keyword evidence="2" id="KW-0813">Transport</keyword>
<evidence type="ECO:0000256" key="5">
    <source>
        <dbReference type="ARBA" id="ARBA00023136"/>
    </source>
</evidence>
<reference evidence="9" key="1">
    <citation type="journal article" date="2023" name="Mol. Phylogenet. Evol.">
        <title>Genome-scale phylogeny and comparative genomics of the fungal order Sordariales.</title>
        <authorList>
            <person name="Hensen N."/>
            <person name="Bonometti L."/>
            <person name="Westerberg I."/>
            <person name="Brannstrom I.O."/>
            <person name="Guillou S."/>
            <person name="Cros-Aarteil S."/>
            <person name="Calhoun S."/>
            <person name="Haridas S."/>
            <person name="Kuo A."/>
            <person name="Mondo S."/>
            <person name="Pangilinan J."/>
            <person name="Riley R."/>
            <person name="LaButti K."/>
            <person name="Andreopoulos B."/>
            <person name="Lipzen A."/>
            <person name="Chen C."/>
            <person name="Yan M."/>
            <person name="Daum C."/>
            <person name="Ng V."/>
            <person name="Clum A."/>
            <person name="Steindorff A."/>
            <person name="Ohm R.A."/>
            <person name="Martin F."/>
            <person name="Silar P."/>
            <person name="Natvig D.O."/>
            <person name="Lalanne C."/>
            <person name="Gautier V."/>
            <person name="Ament-Velasquez S.L."/>
            <person name="Kruys A."/>
            <person name="Hutchinson M.I."/>
            <person name="Powell A.J."/>
            <person name="Barry K."/>
            <person name="Miller A.N."/>
            <person name="Grigoriev I.V."/>
            <person name="Debuchy R."/>
            <person name="Gladieux P."/>
            <person name="Hiltunen Thoren M."/>
            <person name="Johannesson H."/>
        </authorList>
    </citation>
    <scope>NUCLEOTIDE SEQUENCE</scope>
    <source>
        <strain evidence="9">CBS 123565</strain>
    </source>
</reference>
<feature type="transmembrane region" description="Helical" evidence="7">
    <location>
        <begin position="215"/>
        <end position="236"/>
    </location>
</feature>
<evidence type="ECO:0000256" key="4">
    <source>
        <dbReference type="ARBA" id="ARBA00022989"/>
    </source>
</evidence>
<evidence type="ECO:0000256" key="3">
    <source>
        <dbReference type="ARBA" id="ARBA00022692"/>
    </source>
</evidence>
<keyword evidence="10" id="KW-1185">Reference proteome</keyword>
<dbReference type="PROSITE" id="PS50850">
    <property type="entry name" value="MFS"/>
    <property type="match status" value="1"/>
</dbReference>
<feature type="transmembrane region" description="Helical" evidence="7">
    <location>
        <begin position="158"/>
        <end position="177"/>
    </location>
</feature>
<dbReference type="FunFam" id="1.20.1720.10:FF:000012">
    <property type="entry name" value="MFS toxin efflux pump (AflT)"/>
    <property type="match status" value="1"/>
</dbReference>
<proteinExistence type="predicted"/>
<dbReference type="FunFam" id="1.20.1250.20:FF:000196">
    <property type="entry name" value="MFS toxin efflux pump (AflT)"/>
    <property type="match status" value="1"/>
</dbReference>
<comment type="caution">
    <text evidence="9">The sequence shown here is derived from an EMBL/GenBank/DDBJ whole genome shotgun (WGS) entry which is preliminary data.</text>
</comment>
<gene>
    <name evidence="9" type="ORF">BT67DRAFT_120496</name>
</gene>
<feature type="transmembrane region" description="Helical" evidence="7">
    <location>
        <begin position="90"/>
        <end position="116"/>
    </location>
</feature>
<dbReference type="EMBL" id="MU853402">
    <property type="protein sequence ID" value="KAK4137765.1"/>
    <property type="molecule type" value="Genomic_DNA"/>
</dbReference>
<dbReference type="InterPro" id="IPR011701">
    <property type="entry name" value="MFS"/>
</dbReference>
<keyword evidence="5 7" id="KW-0472">Membrane</keyword>
<feature type="transmembrane region" description="Helical" evidence="7">
    <location>
        <begin position="451"/>
        <end position="474"/>
    </location>
</feature>
<dbReference type="InterPro" id="IPR020846">
    <property type="entry name" value="MFS_dom"/>
</dbReference>
<dbReference type="AlphaFoldDB" id="A0AAN6ZFZ8"/>
<comment type="subcellular location">
    <subcellularLocation>
        <location evidence="1">Membrane</location>
        <topology evidence="1">Multi-pass membrane protein</topology>
    </subcellularLocation>
</comment>
<dbReference type="CDD" id="cd17502">
    <property type="entry name" value="MFS_Azr1_MDR_like"/>
    <property type="match status" value="1"/>
</dbReference>
<organism evidence="9 10">
    <name type="scientific">Trichocladium antarcticum</name>
    <dbReference type="NCBI Taxonomy" id="1450529"/>
    <lineage>
        <taxon>Eukaryota</taxon>
        <taxon>Fungi</taxon>
        <taxon>Dikarya</taxon>
        <taxon>Ascomycota</taxon>
        <taxon>Pezizomycotina</taxon>
        <taxon>Sordariomycetes</taxon>
        <taxon>Sordariomycetidae</taxon>
        <taxon>Sordariales</taxon>
        <taxon>Chaetomiaceae</taxon>
        <taxon>Trichocladium</taxon>
    </lineage>
</organism>
<feature type="region of interest" description="Disordered" evidence="6">
    <location>
        <begin position="1"/>
        <end position="80"/>
    </location>
</feature>
<dbReference type="SUPFAM" id="SSF103473">
    <property type="entry name" value="MFS general substrate transporter"/>
    <property type="match status" value="1"/>
</dbReference>
<reference evidence="9" key="2">
    <citation type="submission" date="2023-05" db="EMBL/GenBank/DDBJ databases">
        <authorList>
            <consortium name="Lawrence Berkeley National Laboratory"/>
            <person name="Steindorff A."/>
            <person name="Hensen N."/>
            <person name="Bonometti L."/>
            <person name="Westerberg I."/>
            <person name="Brannstrom I.O."/>
            <person name="Guillou S."/>
            <person name="Cros-Aarteil S."/>
            <person name="Calhoun S."/>
            <person name="Haridas S."/>
            <person name="Kuo A."/>
            <person name="Mondo S."/>
            <person name="Pangilinan J."/>
            <person name="Riley R."/>
            <person name="Labutti K."/>
            <person name="Andreopoulos B."/>
            <person name="Lipzen A."/>
            <person name="Chen C."/>
            <person name="Yanf M."/>
            <person name="Daum C."/>
            <person name="Ng V."/>
            <person name="Clum A."/>
            <person name="Ohm R."/>
            <person name="Martin F."/>
            <person name="Silar P."/>
            <person name="Natvig D."/>
            <person name="Lalanne C."/>
            <person name="Gautier V."/>
            <person name="Ament-Velasquez S.L."/>
            <person name="Kruys A."/>
            <person name="Hutchinson M.I."/>
            <person name="Powell A.J."/>
            <person name="Barry K."/>
            <person name="Miller A.N."/>
            <person name="Grigoriev I.V."/>
            <person name="Debuchy R."/>
            <person name="Gladieux P."/>
            <person name="Thoren M.H."/>
            <person name="Johannesson H."/>
        </authorList>
    </citation>
    <scope>NUCLEOTIDE SEQUENCE</scope>
    <source>
        <strain evidence="9">CBS 123565</strain>
    </source>
</reference>
<feature type="transmembrane region" description="Helical" evidence="7">
    <location>
        <begin position="548"/>
        <end position="572"/>
    </location>
</feature>
<feature type="transmembrane region" description="Helical" evidence="7">
    <location>
        <begin position="356"/>
        <end position="377"/>
    </location>
</feature>
<feature type="transmembrane region" description="Helical" evidence="7">
    <location>
        <begin position="248"/>
        <end position="268"/>
    </location>
</feature>
<evidence type="ECO:0000256" key="6">
    <source>
        <dbReference type="SAM" id="MobiDB-lite"/>
    </source>
</evidence>
<accession>A0AAN6ZFZ8</accession>
<evidence type="ECO:0000313" key="9">
    <source>
        <dbReference type="EMBL" id="KAK4137765.1"/>
    </source>
</evidence>
<dbReference type="PANTHER" id="PTHR23501:SF177">
    <property type="entry name" value="MAJOR FACILITATOR SUPERFAMILY (MFS) PROFILE DOMAIN-CONTAINING PROTEIN-RELATED"/>
    <property type="match status" value="1"/>
</dbReference>